<dbReference type="InterPro" id="IPR013762">
    <property type="entry name" value="Integrase-like_cat_sf"/>
</dbReference>
<reference evidence="6 7" key="1">
    <citation type="submission" date="2019-03" db="EMBL/GenBank/DDBJ databases">
        <title>Deep-cultivation of Planctomycetes and their phenomic and genomic characterization uncovers novel biology.</title>
        <authorList>
            <person name="Wiegand S."/>
            <person name="Jogler M."/>
            <person name="Boedeker C."/>
            <person name="Pinto D."/>
            <person name="Vollmers J."/>
            <person name="Rivas-Marin E."/>
            <person name="Kohn T."/>
            <person name="Peeters S.H."/>
            <person name="Heuer A."/>
            <person name="Rast P."/>
            <person name="Oberbeckmann S."/>
            <person name="Bunk B."/>
            <person name="Jeske O."/>
            <person name="Meyerdierks A."/>
            <person name="Storesund J.E."/>
            <person name="Kallscheuer N."/>
            <person name="Luecker S."/>
            <person name="Lage O.M."/>
            <person name="Pohl T."/>
            <person name="Merkel B.J."/>
            <person name="Hornburger P."/>
            <person name="Mueller R.-W."/>
            <person name="Bruemmer F."/>
            <person name="Labrenz M."/>
            <person name="Spormann A.M."/>
            <person name="Op den Camp H."/>
            <person name="Overmann J."/>
            <person name="Amann R."/>
            <person name="Jetten M.S.M."/>
            <person name="Mascher T."/>
            <person name="Medema M.H."/>
            <person name="Devos D.P."/>
            <person name="Kaster A.-K."/>
            <person name="Ovreas L."/>
            <person name="Rohde M."/>
            <person name="Galperin M.Y."/>
            <person name="Jogler C."/>
        </authorList>
    </citation>
    <scope>NUCLEOTIDE SEQUENCE [LARGE SCALE GENOMIC DNA]</scope>
    <source>
        <strain evidence="6 7">Enr13</strain>
    </source>
</reference>
<dbReference type="InterPro" id="IPR011010">
    <property type="entry name" value="DNA_brk_join_enz"/>
</dbReference>
<dbReference type="GO" id="GO:0003677">
    <property type="term" value="F:DNA binding"/>
    <property type="evidence" value="ECO:0007669"/>
    <property type="project" value="UniProtKB-KW"/>
</dbReference>
<dbReference type="InterPro" id="IPR050090">
    <property type="entry name" value="Tyrosine_recombinase_XerCD"/>
</dbReference>
<dbReference type="PANTHER" id="PTHR30349:SF41">
    <property type="entry name" value="INTEGRASE_RECOMBINASE PROTEIN MJ0367-RELATED"/>
    <property type="match status" value="1"/>
</dbReference>
<dbReference type="AlphaFoldDB" id="A0A518HQ18"/>
<feature type="domain" description="Tyr recombinase" evidence="5">
    <location>
        <begin position="185"/>
        <end position="401"/>
    </location>
</feature>
<evidence type="ECO:0000313" key="6">
    <source>
        <dbReference type="EMBL" id="QDV42938.1"/>
    </source>
</evidence>
<evidence type="ECO:0000313" key="7">
    <source>
        <dbReference type="Proteomes" id="UP000319004"/>
    </source>
</evidence>
<evidence type="ECO:0000259" key="5">
    <source>
        <dbReference type="PROSITE" id="PS51898"/>
    </source>
</evidence>
<dbReference type="Proteomes" id="UP000319004">
    <property type="component" value="Chromosome"/>
</dbReference>
<dbReference type="KEGG" id="snep:Enr13x_27900"/>
<dbReference type="PANTHER" id="PTHR30349">
    <property type="entry name" value="PHAGE INTEGRASE-RELATED"/>
    <property type="match status" value="1"/>
</dbReference>
<keyword evidence="2" id="KW-0238">DNA-binding</keyword>
<dbReference type="EMBL" id="CP037423">
    <property type="protein sequence ID" value="QDV42938.1"/>
    <property type="molecule type" value="Genomic_DNA"/>
</dbReference>
<protein>
    <submittedName>
        <fullName evidence="6">Site-specific tyrosine recombinase XerC</fullName>
    </submittedName>
</protein>
<dbReference type="Pfam" id="PF00589">
    <property type="entry name" value="Phage_integrase"/>
    <property type="match status" value="1"/>
</dbReference>
<evidence type="ECO:0000256" key="2">
    <source>
        <dbReference type="ARBA" id="ARBA00023125"/>
    </source>
</evidence>
<dbReference type="InterPro" id="IPR002104">
    <property type="entry name" value="Integrase_catalytic"/>
</dbReference>
<dbReference type="Gene3D" id="1.10.443.10">
    <property type="entry name" value="Intergrase catalytic core"/>
    <property type="match status" value="1"/>
</dbReference>
<gene>
    <name evidence="6" type="ORF">Enr13x_27900</name>
</gene>
<accession>A0A518HQ18</accession>
<keyword evidence="7" id="KW-1185">Reference proteome</keyword>
<comment type="similarity">
    <text evidence="1">Belongs to the 'phage' integrase family.</text>
</comment>
<dbReference type="SUPFAM" id="SSF56349">
    <property type="entry name" value="DNA breaking-rejoining enzymes"/>
    <property type="match status" value="1"/>
</dbReference>
<dbReference type="CDD" id="cd00397">
    <property type="entry name" value="DNA_BRE_C"/>
    <property type="match status" value="1"/>
</dbReference>
<keyword evidence="3" id="KW-0233">DNA recombination</keyword>
<feature type="region of interest" description="Disordered" evidence="4">
    <location>
        <begin position="296"/>
        <end position="331"/>
    </location>
</feature>
<dbReference type="GO" id="GO:0006310">
    <property type="term" value="P:DNA recombination"/>
    <property type="evidence" value="ECO:0007669"/>
    <property type="project" value="UniProtKB-KW"/>
</dbReference>
<proteinExistence type="inferred from homology"/>
<feature type="compositionally biased region" description="Basic and acidic residues" evidence="4">
    <location>
        <begin position="322"/>
        <end position="331"/>
    </location>
</feature>
<organism evidence="6 7">
    <name type="scientific">Stieleria neptunia</name>
    <dbReference type="NCBI Taxonomy" id="2527979"/>
    <lineage>
        <taxon>Bacteria</taxon>
        <taxon>Pseudomonadati</taxon>
        <taxon>Planctomycetota</taxon>
        <taxon>Planctomycetia</taxon>
        <taxon>Pirellulales</taxon>
        <taxon>Pirellulaceae</taxon>
        <taxon>Stieleria</taxon>
    </lineage>
</organism>
<dbReference type="RefSeq" id="WP_145386690.1">
    <property type="nucleotide sequence ID" value="NZ_CP037423.1"/>
</dbReference>
<name>A0A518HQ18_9BACT</name>
<evidence type="ECO:0000256" key="4">
    <source>
        <dbReference type="SAM" id="MobiDB-lite"/>
    </source>
</evidence>
<dbReference type="PROSITE" id="PS51898">
    <property type="entry name" value="TYR_RECOMBINASE"/>
    <property type="match status" value="1"/>
</dbReference>
<dbReference type="OrthoDB" id="254233at2"/>
<dbReference type="GO" id="GO:0015074">
    <property type="term" value="P:DNA integration"/>
    <property type="evidence" value="ECO:0007669"/>
    <property type="project" value="InterPro"/>
</dbReference>
<evidence type="ECO:0000256" key="1">
    <source>
        <dbReference type="ARBA" id="ARBA00008857"/>
    </source>
</evidence>
<sequence length="406" mass="46376">MPRQNSSTPTYLYHTSGQARVYLDGRYFYLGEHGSPASYAKFYALLATYTANGNRMPSDAEIDVADAPITVRCLTAEFREHAKTKYANNKTQRGRFNNLCTLLDDEYADVPIDQFGPRKLAEIRELLVATKNKRGRNNTRRYINEQIRSIIKVFRFGVSREVVDPSIVVALDTLEPLAYGQTKARESDPVTPVDIESVRLTAKFLSPQIKAMVRIQAATGMRPSEVCVMRPIDIEKRPDGVWVYRPAKHKTAHRGKKKEVPLVGDAKRALKPFLNRPDEEFFFKPVEASEWHLQQRRENRKTPMNQGDRPGYSKSSRSGTRKPREYQERYNKDSYRRAIERAAKQAQTDHWHPYQLRHTAASVIREALGIEAAQAMLGHSRAAMTEHYAKQSLDRAIEAAKVAPKI</sequence>
<evidence type="ECO:0000256" key="3">
    <source>
        <dbReference type="ARBA" id="ARBA00023172"/>
    </source>
</evidence>